<organism evidence="2">
    <name type="scientific">Siphoviridae sp. ctBtT10</name>
    <dbReference type="NCBI Taxonomy" id="2827805"/>
    <lineage>
        <taxon>Viruses</taxon>
        <taxon>Duplodnaviria</taxon>
        <taxon>Heunggongvirae</taxon>
        <taxon>Uroviricota</taxon>
        <taxon>Caudoviricetes</taxon>
    </lineage>
</organism>
<sequence length="41" mass="4822">MILFNCSHIYFSSKTLYIVKQMLLLPNMLCFSVIHAIIIFD</sequence>
<reference evidence="2" key="1">
    <citation type="journal article" date="2021" name="Proc. Natl. Acad. Sci. U.S.A.">
        <title>A Catalog of Tens of Thousands of Viruses from Human Metagenomes Reveals Hidden Associations with Chronic Diseases.</title>
        <authorList>
            <person name="Tisza M.J."/>
            <person name="Buck C.B."/>
        </authorList>
    </citation>
    <scope>NUCLEOTIDE SEQUENCE</scope>
    <source>
        <strain evidence="2">CtBtT10</strain>
    </source>
</reference>
<keyword evidence="1" id="KW-0472">Membrane</keyword>
<name>A0A8S5SWX2_9CAUD</name>
<dbReference type="EMBL" id="BK032694">
    <property type="protein sequence ID" value="DAF55588.1"/>
    <property type="molecule type" value="Genomic_DNA"/>
</dbReference>
<keyword evidence="1" id="KW-0812">Transmembrane</keyword>
<keyword evidence="1" id="KW-1133">Transmembrane helix</keyword>
<protein>
    <submittedName>
        <fullName evidence="2">Uncharacterized protein</fullName>
    </submittedName>
</protein>
<evidence type="ECO:0000313" key="2">
    <source>
        <dbReference type="EMBL" id="DAF55588.1"/>
    </source>
</evidence>
<proteinExistence type="predicted"/>
<accession>A0A8S5SWX2</accession>
<feature type="transmembrane region" description="Helical" evidence="1">
    <location>
        <begin position="21"/>
        <end position="40"/>
    </location>
</feature>
<evidence type="ECO:0000256" key="1">
    <source>
        <dbReference type="SAM" id="Phobius"/>
    </source>
</evidence>